<proteinExistence type="predicted"/>
<keyword evidence="2 3" id="KW-0808">Transferase</keyword>
<dbReference type="Pfam" id="PF01531">
    <property type="entry name" value="Glyco_transf_11"/>
    <property type="match status" value="1"/>
</dbReference>
<comment type="caution">
    <text evidence="3">The sequence shown here is derived from an EMBL/GenBank/DDBJ whole genome shotgun (WGS) entry which is preliminary data.</text>
</comment>
<evidence type="ECO:0000313" key="4">
    <source>
        <dbReference type="Proteomes" id="UP000305848"/>
    </source>
</evidence>
<dbReference type="AlphaFoldDB" id="A0A4U3L592"/>
<accession>A0A4U3L592</accession>
<dbReference type="OrthoDB" id="9794601at2"/>
<dbReference type="Proteomes" id="UP000305848">
    <property type="component" value="Unassembled WGS sequence"/>
</dbReference>
<dbReference type="PANTHER" id="PTHR11927:SF9">
    <property type="entry name" value="L-FUCOSYLTRANSFERASE"/>
    <property type="match status" value="1"/>
</dbReference>
<dbReference type="GO" id="GO:0008107">
    <property type="term" value="F:galactoside 2-alpha-L-fucosyltransferase activity"/>
    <property type="evidence" value="ECO:0007669"/>
    <property type="project" value="InterPro"/>
</dbReference>
<gene>
    <name evidence="3" type="ORF">FC093_06170</name>
</gene>
<evidence type="ECO:0000256" key="2">
    <source>
        <dbReference type="ARBA" id="ARBA00022679"/>
    </source>
</evidence>
<dbReference type="GO" id="GO:0005975">
    <property type="term" value="P:carbohydrate metabolic process"/>
    <property type="evidence" value="ECO:0007669"/>
    <property type="project" value="InterPro"/>
</dbReference>
<dbReference type="RefSeq" id="WP_137260873.1">
    <property type="nucleotide sequence ID" value="NZ_SZQL01000003.1"/>
</dbReference>
<dbReference type="Gene3D" id="3.40.50.11350">
    <property type="match status" value="1"/>
</dbReference>
<dbReference type="EMBL" id="SZQL01000003">
    <property type="protein sequence ID" value="TKK70328.1"/>
    <property type="molecule type" value="Genomic_DNA"/>
</dbReference>
<dbReference type="GO" id="GO:0016020">
    <property type="term" value="C:membrane"/>
    <property type="evidence" value="ECO:0007669"/>
    <property type="project" value="InterPro"/>
</dbReference>
<evidence type="ECO:0000256" key="1">
    <source>
        <dbReference type="ARBA" id="ARBA00022676"/>
    </source>
</evidence>
<dbReference type="InterPro" id="IPR002516">
    <property type="entry name" value="Glyco_trans_11"/>
</dbReference>
<sequence length="295" mass="35194">MNRVLIYGGLGNQMFQYALYKALNERGKKTRISFLNFLYNYHHNGFDLGRAFQLELPFPLNILRYVLLNADFLYRNKLAAWTFSRIIPLYQKYRYTTYIEKREFEYDDSVFMQESSLFIGIWQVESYFRNIKSTLQKEFAFREPTDEISKTYIKAIKHSNSISIHIRRGDFLAAKWNSTHAVIKDKTYYENALAYIEKNVDNPHYFIFSDDLNWVKENLQLCNCTYIDKYRGNLSYIDMYLMSLCKHNIIANSTFSWWAAWLNNNEEKIVIMPDRWLNGGCALGIFPSKWIKLKV</sequence>
<protein>
    <submittedName>
        <fullName evidence="3">Alpha-1,2-fucosyltransferase</fullName>
    </submittedName>
</protein>
<evidence type="ECO:0000313" key="3">
    <source>
        <dbReference type="EMBL" id="TKK70328.1"/>
    </source>
</evidence>
<dbReference type="CDD" id="cd11301">
    <property type="entry name" value="Fut1_Fut2_like"/>
    <property type="match status" value="1"/>
</dbReference>
<reference evidence="3 4" key="1">
    <citation type="submission" date="2019-05" db="EMBL/GenBank/DDBJ databases">
        <title>Panacibacter sp. strain 17mud1-8 Genome sequencing and assembly.</title>
        <authorList>
            <person name="Chhetri G."/>
        </authorList>
    </citation>
    <scope>NUCLEOTIDE SEQUENCE [LARGE SCALE GENOMIC DNA]</scope>
    <source>
        <strain evidence="3 4">17mud1-8</strain>
    </source>
</reference>
<organism evidence="3 4">
    <name type="scientific">Ilyomonas limi</name>
    <dbReference type="NCBI Taxonomy" id="2575867"/>
    <lineage>
        <taxon>Bacteria</taxon>
        <taxon>Pseudomonadati</taxon>
        <taxon>Bacteroidota</taxon>
        <taxon>Chitinophagia</taxon>
        <taxon>Chitinophagales</taxon>
        <taxon>Chitinophagaceae</taxon>
        <taxon>Ilyomonas</taxon>
    </lineage>
</organism>
<keyword evidence="1 3" id="KW-0328">Glycosyltransferase</keyword>
<dbReference type="PANTHER" id="PTHR11927">
    <property type="entry name" value="GALACTOSIDE 2-L-FUCOSYLTRANSFERASE"/>
    <property type="match status" value="1"/>
</dbReference>
<keyword evidence="4" id="KW-1185">Reference proteome</keyword>
<name>A0A4U3L592_9BACT</name>